<dbReference type="Gene3D" id="3.30.50.10">
    <property type="entry name" value="Erythroid Transcription Factor GATA-1, subunit A"/>
    <property type="match status" value="1"/>
</dbReference>
<keyword evidence="2" id="KW-0863">Zinc-finger</keyword>
<dbReference type="InterPro" id="IPR035500">
    <property type="entry name" value="NHR-like_dom_sf"/>
</dbReference>
<evidence type="ECO:0000256" key="9">
    <source>
        <dbReference type="SAM" id="MobiDB-lite"/>
    </source>
</evidence>
<dbReference type="SMART" id="SM00399">
    <property type="entry name" value="ZnF_C4"/>
    <property type="match status" value="1"/>
</dbReference>
<dbReference type="GO" id="GO:0043565">
    <property type="term" value="F:sequence-specific DNA binding"/>
    <property type="evidence" value="ECO:0007669"/>
    <property type="project" value="InterPro"/>
</dbReference>
<evidence type="ECO:0000256" key="8">
    <source>
        <dbReference type="ARBA" id="ARBA00023242"/>
    </source>
</evidence>
<keyword evidence="4" id="KW-0805">Transcription regulation</keyword>
<name>A0AAF3FCA0_9BILA</name>
<dbReference type="GO" id="GO:0003700">
    <property type="term" value="F:DNA-binding transcription factor activity"/>
    <property type="evidence" value="ECO:0007669"/>
    <property type="project" value="InterPro"/>
</dbReference>
<dbReference type="InterPro" id="IPR000536">
    <property type="entry name" value="Nucl_hrmn_rcpt_lig-bd"/>
</dbReference>
<keyword evidence="5" id="KW-0238">DNA-binding</keyword>
<sequence>MRSSPCTVCSSLRGTSLFYGGLVCCGCKVFFLRSVTAKARYRCANGGACLRDSPAGSAAWVKCRACRFQKCLDSNMNPEAVGVVKGQRLAKASGQAQPPPLPQAFEEVSNPPSIAPYSPPLKKTKLTGSDQWNDHSPSSYLHRRPPSPPLSPSSTTSTVSASHSPVLLDISEPSTSNYQAVVPYFEAKNFPMAPSAIGFTLFAPMDSGMRFAESSPWDSLSDILSRLRILERYCDVSDVPAGPSSYVNIDVPLGEALRNPLALCQRTPVGFSVKNEVTQTVFHNFPSLFCRFALHYIDWVAGLAELRQLDEKDKLSLITSQMCVSELVVLVYHSWISKSPGFVFPGGTHFVDSHRPAQNDIDEFCQLVSRYVHNDIFPDLESLQLTSDEFVILKTIVFFTSTCVLSDYGAMVVRKARAKYEQVLIQLIAEKNPHLTEIDRQLRVYRIIALNRHFVILAMKDNIFLSRLCTLNIGNMQGSLLFDFYLKQY</sequence>
<dbReference type="InterPro" id="IPR001628">
    <property type="entry name" value="Znf_hrmn_rcpt"/>
</dbReference>
<dbReference type="InterPro" id="IPR013088">
    <property type="entry name" value="Znf_NHR/GATA"/>
</dbReference>
<dbReference type="Proteomes" id="UP000887575">
    <property type="component" value="Unassembled WGS sequence"/>
</dbReference>
<dbReference type="Pfam" id="PF00104">
    <property type="entry name" value="Hormone_recep"/>
    <property type="match status" value="1"/>
</dbReference>
<keyword evidence="3" id="KW-0862">Zinc</keyword>
<evidence type="ECO:0000256" key="2">
    <source>
        <dbReference type="ARBA" id="ARBA00022771"/>
    </source>
</evidence>
<feature type="region of interest" description="Disordered" evidence="9">
    <location>
        <begin position="116"/>
        <end position="160"/>
    </location>
</feature>
<keyword evidence="7" id="KW-0675">Receptor</keyword>
<dbReference type="InterPro" id="IPR052499">
    <property type="entry name" value="C.elegans_NHRs"/>
</dbReference>
<dbReference type="Pfam" id="PF00105">
    <property type="entry name" value="zf-C4"/>
    <property type="match status" value="1"/>
</dbReference>
<dbReference type="PROSITE" id="PS51030">
    <property type="entry name" value="NUCLEAR_REC_DBD_2"/>
    <property type="match status" value="1"/>
</dbReference>
<evidence type="ECO:0000256" key="4">
    <source>
        <dbReference type="ARBA" id="ARBA00023015"/>
    </source>
</evidence>
<feature type="compositionally biased region" description="Polar residues" evidence="9">
    <location>
        <begin position="126"/>
        <end position="135"/>
    </location>
</feature>
<dbReference type="SUPFAM" id="SSF48508">
    <property type="entry name" value="Nuclear receptor ligand-binding domain"/>
    <property type="match status" value="1"/>
</dbReference>
<evidence type="ECO:0000313" key="13">
    <source>
        <dbReference type="WBParaSite" id="MBELARI_LOCUS4504"/>
    </source>
</evidence>
<keyword evidence="8" id="KW-0539">Nucleus</keyword>
<dbReference type="AlphaFoldDB" id="A0AAF3FCA0"/>
<evidence type="ECO:0000259" key="11">
    <source>
        <dbReference type="PROSITE" id="PS51843"/>
    </source>
</evidence>
<proteinExistence type="predicted"/>
<dbReference type="SMART" id="SM00430">
    <property type="entry name" value="HOLI"/>
    <property type="match status" value="1"/>
</dbReference>
<dbReference type="SUPFAM" id="SSF57716">
    <property type="entry name" value="Glucocorticoid receptor-like (DNA-binding domain)"/>
    <property type="match status" value="1"/>
</dbReference>
<dbReference type="PANTHER" id="PTHR47630">
    <property type="entry name" value="NUCLEAR HORMONE RECEPTOR FAMILY-RELATED-RELATED"/>
    <property type="match status" value="1"/>
</dbReference>
<feature type="domain" description="NR LBD" evidence="11">
    <location>
        <begin position="219"/>
        <end position="487"/>
    </location>
</feature>
<keyword evidence="6" id="KW-0804">Transcription</keyword>
<dbReference type="Gene3D" id="1.10.565.10">
    <property type="entry name" value="Retinoid X Receptor"/>
    <property type="match status" value="1"/>
</dbReference>
<evidence type="ECO:0000256" key="5">
    <source>
        <dbReference type="ARBA" id="ARBA00023125"/>
    </source>
</evidence>
<accession>A0AAF3FCA0</accession>
<evidence type="ECO:0000313" key="12">
    <source>
        <dbReference type="Proteomes" id="UP000887575"/>
    </source>
</evidence>
<dbReference type="WBParaSite" id="MBELARI_LOCUS4504">
    <property type="protein sequence ID" value="MBELARI_LOCUS4504"/>
    <property type="gene ID" value="MBELARI_LOCUS4504"/>
</dbReference>
<dbReference type="GO" id="GO:0008270">
    <property type="term" value="F:zinc ion binding"/>
    <property type="evidence" value="ECO:0007669"/>
    <property type="project" value="UniProtKB-KW"/>
</dbReference>
<organism evidence="12 13">
    <name type="scientific">Mesorhabditis belari</name>
    <dbReference type="NCBI Taxonomy" id="2138241"/>
    <lineage>
        <taxon>Eukaryota</taxon>
        <taxon>Metazoa</taxon>
        <taxon>Ecdysozoa</taxon>
        <taxon>Nematoda</taxon>
        <taxon>Chromadorea</taxon>
        <taxon>Rhabditida</taxon>
        <taxon>Rhabditina</taxon>
        <taxon>Rhabditomorpha</taxon>
        <taxon>Rhabditoidea</taxon>
        <taxon>Rhabditidae</taxon>
        <taxon>Mesorhabditinae</taxon>
        <taxon>Mesorhabditis</taxon>
    </lineage>
</organism>
<evidence type="ECO:0000259" key="10">
    <source>
        <dbReference type="PROSITE" id="PS51030"/>
    </source>
</evidence>
<reference evidence="13" key="1">
    <citation type="submission" date="2024-02" db="UniProtKB">
        <authorList>
            <consortium name="WormBaseParasite"/>
        </authorList>
    </citation>
    <scope>IDENTIFICATION</scope>
</reference>
<keyword evidence="1" id="KW-0479">Metal-binding</keyword>
<evidence type="ECO:0000256" key="1">
    <source>
        <dbReference type="ARBA" id="ARBA00022723"/>
    </source>
</evidence>
<protein>
    <submittedName>
        <fullName evidence="13">Uncharacterized protein</fullName>
    </submittedName>
</protein>
<evidence type="ECO:0000256" key="6">
    <source>
        <dbReference type="ARBA" id="ARBA00023163"/>
    </source>
</evidence>
<evidence type="ECO:0000256" key="3">
    <source>
        <dbReference type="ARBA" id="ARBA00022833"/>
    </source>
</evidence>
<dbReference type="PROSITE" id="PS51843">
    <property type="entry name" value="NR_LBD"/>
    <property type="match status" value="1"/>
</dbReference>
<evidence type="ECO:0000256" key="7">
    <source>
        <dbReference type="ARBA" id="ARBA00023170"/>
    </source>
</evidence>
<keyword evidence="12" id="KW-1185">Reference proteome</keyword>
<feature type="domain" description="Nuclear receptor" evidence="10">
    <location>
        <begin position="3"/>
        <end position="83"/>
    </location>
</feature>